<comment type="subcellular location">
    <subcellularLocation>
        <location evidence="2">Peroxisome</location>
    </subcellularLocation>
</comment>
<accession>A0A5E8CJL3</accession>
<dbReference type="SUPFAM" id="SSF47203">
    <property type="entry name" value="Acyl-CoA dehydrogenase C-terminal domain-like"/>
    <property type="match status" value="2"/>
</dbReference>
<feature type="domain" description="Acyl-CoA oxidase C-terminal" evidence="11">
    <location>
        <begin position="494"/>
        <end position="626"/>
    </location>
</feature>
<evidence type="ECO:0000256" key="9">
    <source>
        <dbReference type="ARBA" id="ARBA00023098"/>
    </source>
</evidence>
<keyword evidence="8" id="KW-0560">Oxidoreductase</keyword>
<dbReference type="EC" id="1.3.3.6" evidence="4"/>
<organism evidence="14">
    <name type="scientific">seawater metagenome</name>
    <dbReference type="NCBI Taxonomy" id="1561972"/>
    <lineage>
        <taxon>unclassified sequences</taxon>
        <taxon>metagenomes</taxon>
        <taxon>ecological metagenomes</taxon>
    </lineage>
</organism>
<comment type="similarity">
    <text evidence="3">Belongs to the acyl-CoA oxidase family.</text>
</comment>
<dbReference type="EMBL" id="CABVLZ010000004">
    <property type="protein sequence ID" value="VVU95366.1"/>
    <property type="molecule type" value="Genomic_DNA"/>
</dbReference>
<name>A0A5E8CJL3_9ZZZZ</name>
<dbReference type="PIRSF" id="PIRSF000168">
    <property type="entry name" value="Acyl-CoA_oxidase"/>
    <property type="match status" value="1"/>
</dbReference>
<keyword evidence="6" id="KW-0274">FAD</keyword>
<dbReference type="InterPro" id="IPR012258">
    <property type="entry name" value="Acyl-CoA_oxidase"/>
</dbReference>
<feature type="domain" description="Acyl-CoA oxidase C-alpha1" evidence="13">
    <location>
        <begin position="298"/>
        <end position="452"/>
    </location>
</feature>
<dbReference type="GO" id="GO:0003997">
    <property type="term" value="F:acyl-CoA oxidase activity"/>
    <property type="evidence" value="ECO:0007669"/>
    <property type="project" value="UniProtKB-EC"/>
</dbReference>
<dbReference type="InterPro" id="IPR055060">
    <property type="entry name" value="ACOX_C_alpha1"/>
</dbReference>
<evidence type="ECO:0000256" key="7">
    <source>
        <dbReference type="ARBA" id="ARBA00022832"/>
    </source>
</evidence>
<evidence type="ECO:0000259" key="11">
    <source>
        <dbReference type="Pfam" id="PF01756"/>
    </source>
</evidence>
<evidence type="ECO:0000256" key="1">
    <source>
        <dbReference type="ARBA" id="ARBA00001974"/>
    </source>
</evidence>
<evidence type="ECO:0000256" key="10">
    <source>
        <dbReference type="ARBA" id="ARBA00023140"/>
    </source>
</evidence>
<dbReference type="InterPro" id="IPR036250">
    <property type="entry name" value="AcylCo_DH-like_C"/>
</dbReference>
<evidence type="ECO:0000313" key="14">
    <source>
        <dbReference type="EMBL" id="VVU95366.1"/>
    </source>
</evidence>
<evidence type="ECO:0000256" key="8">
    <source>
        <dbReference type="ARBA" id="ARBA00023002"/>
    </source>
</evidence>
<dbReference type="Pfam" id="PF01756">
    <property type="entry name" value="ACOX"/>
    <property type="match status" value="1"/>
</dbReference>
<evidence type="ECO:0000256" key="3">
    <source>
        <dbReference type="ARBA" id="ARBA00006288"/>
    </source>
</evidence>
<dbReference type="GO" id="GO:0033540">
    <property type="term" value="P:fatty acid beta-oxidation using acyl-CoA oxidase"/>
    <property type="evidence" value="ECO:0007669"/>
    <property type="project" value="TreeGrafter"/>
</dbReference>
<dbReference type="Pfam" id="PF22924">
    <property type="entry name" value="ACOX_C_alpha1"/>
    <property type="match status" value="1"/>
</dbReference>
<gene>
    <name evidence="14" type="ORF">CPAV1605_1117</name>
</gene>
<dbReference type="InterPro" id="IPR046373">
    <property type="entry name" value="Acyl-CoA_Oxase/DH_mid-dom_sf"/>
</dbReference>
<evidence type="ECO:0000256" key="5">
    <source>
        <dbReference type="ARBA" id="ARBA00022630"/>
    </source>
</evidence>
<keyword evidence="7" id="KW-0276">Fatty acid metabolism</keyword>
<dbReference type="GO" id="GO:0005777">
    <property type="term" value="C:peroxisome"/>
    <property type="evidence" value="ECO:0007669"/>
    <property type="project" value="UniProtKB-SubCell"/>
</dbReference>
<evidence type="ECO:0000256" key="2">
    <source>
        <dbReference type="ARBA" id="ARBA00004275"/>
    </source>
</evidence>
<keyword evidence="10" id="KW-0576">Peroxisome</keyword>
<feature type="domain" description="Acyl-CoA oxidase/dehydrogenase middle" evidence="12">
    <location>
        <begin position="147"/>
        <end position="257"/>
    </location>
</feature>
<dbReference type="InterPro" id="IPR002655">
    <property type="entry name" value="Acyl-CoA_oxidase_C"/>
</dbReference>
<proteinExistence type="inferred from homology"/>
<dbReference type="FunFam" id="1.20.140.10:FF:000010">
    <property type="entry name" value="Acyl-coenzyme A oxidase"/>
    <property type="match status" value="1"/>
</dbReference>
<evidence type="ECO:0000256" key="6">
    <source>
        <dbReference type="ARBA" id="ARBA00022827"/>
    </source>
</evidence>
<dbReference type="GO" id="GO:0071949">
    <property type="term" value="F:FAD binding"/>
    <property type="evidence" value="ECO:0007669"/>
    <property type="project" value="InterPro"/>
</dbReference>
<dbReference type="SUPFAM" id="SSF56645">
    <property type="entry name" value="Acyl-CoA dehydrogenase NM domain-like"/>
    <property type="match status" value="1"/>
</dbReference>
<dbReference type="FunFam" id="2.40.110.10:FF:000005">
    <property type="entry name" value="Acyl-coenzyme A oxidase"/>
    <property type="match status" value="1"/>
</dbReference>
<evidence type="ECO:0000256" key="4">
    <source>
        <dbReference type="ARBA" id="ARBA00012870"/>
    </source>
</evidence>
<keyword evidence="9" id="KW-0443">Lipid metabolism</keyword>
<dbReference type="InterPro" id="IPR009100">
    <property type="entry name" value="AcylCoA_DH/oxidase_NM_dom_sf"/>
</dbReference>
<sequence length="648" mass="74746">MNNLLSTSKFISNLKLSKNIRHLSTVNIESINKILDPHNRETKDSLKVLFKDPLFTPRYNLSLKEERDIAYDRIKKVCDQKLVSVRDFDSNPKNIFATHELLGMADGSLCTKFTVQFNLFGGTLFKLGTQKHKYLWDSIDDFSKVGCFGLTELGYGNNAVEMETTAHFDPQSQEFIINTPSTKAQKYWITNGAMHAHYCITIARLIMPSGKDEGLHAFLVPIRDENLKIEDKIKIWDLGYKIGLNGIDNAALWFDNVRIPKDNLLNAFSDIDNNEFDSKIKDDSERKRKRFIVLADQLLSGRICIASMCLGSTKMTLDTTIKYAKSRLTVGKKGFSDTAIMNYQLQKNELVPLIAKTYAYNFFLNYVQETFQQNNKLEDEVKRKELIMLCCLIKPLVTWHAENTATICRERCGGQGYLAINRFGEALAGSHAGITAEGDNKVIQQKVTKELLDTIDKNEVKKYYIKKLIPLAIKRQGLWYRHECFSERWYQELFEEREKILLNELALRLNNKKDKLFETWMYEESDMIQAVAHAHTHKLVIKEFLNVINEADSELKPILTDILNIYCMNEIKEDVGFFMEEGLLRIEEFSNLKKNLNNLNNKLGDIASDLTAGFGIPDWMHHAPIANNWQEYNKIENKGEIISNKYRE</sequence>
<dbReference type="GO" id="GO:0055088">
    <property type="term" value="P:lipid homeostasis"/>
    <property type="evidence" value="ECO:0007669"/>
    <property type="project" value="TreeGrafter"/>
</dbReference>
<evidence type="ECO:0000259" key="12">
    <source>
        <dbReference type="Pfam" id="PF02770"/>
    </source>
</evidence>
<comment type="cofactor">
    <cofactor evidence="1">
        <name>FAD</name>
        <dbReference type="ChEBI" id="CHEBI:57692"/>
    </cofactor>
</comment>
<dbReference type="Gene3D" id="1.20.140.10">
    <property type="entry name" value="Butyryl-CoA Dehydrogenase, subunit A, domain 3"/>
    <property type="match status" value="2"/>
</dbReference>
<dbReference type="InterPro" id="IPR006091">
    <property type="entry name" value="Acyl-CoA_Oxase/DH_mid-dom"/>
</dbReference>
<evidence type="ECO:0000259" key="13">
    <source>
        <dbReference type="Pfam" id="PF22924"/>
    </source>
</evidence>
<dbReference type="Gene3D" id="2.40.110.10">
    <property type="entry name" value="Butyryl-CoA Dehydrogenase, subunit A, domain 2"/>
    <property type="match status" value="1"/>
</dbReference>
<dbReference type="Pfam" id="PF02770">
    <property type="entry name" value="Acyl-CoA_dh_M"/>
    <property type="match status" value="1"/>
</dbReference>
<dbReference type="GO" id="GO:0005504">
    <property type="term" value="F:fatty acid binding"/>
    <property type="evidence" value="ECO:0007669"/>
    <property type="project" value="TreeGrafter"/>
</dbReference>
<dbReference type="FunFam" id="1.20.140.10:FF:000007">
    <property type="entry name" value="Acyl-coenzyme A oxidase"/>
    <property type="match status" value="1"/>
</dbReference>
<dbReference type="AlphaFoldDB" id="A0A5E8CJL3"/>
<dbReference type="PANTHER" id="PTHR10909">
    <property type="entry name" value="ELECTRON TRANSPORT OXIDOREDUCTASE"/>
    <property type="match status" value="1"/>
</dbReference>
<dbReference type="PANTHER" id="PTHR10909:SF382">
    <property type="entry name" value="ACYL-COENZYME A OXIDASE"/>
    <property type="match status" value="1"/>
</dbReference>
<reference evidence="14" key="1">
    <citation type="submission" date="2019-09" db="EMBL/GenBank/DDBJ databases">
        <authorList>
            <person name="Needham M D."/>
        </authorList>
    </citation>
    <scope>NUCLEOTIDE SEQUENCE</scope>
</reference>
<protein>
    <recommendedName>
        <fullName evidence="4">acyl-CoA oxidase</fullName>
        <ecNumber evidence="4">1.3.3.6</ecNumber>
    </recommendedName>
</protein>
<keyword evidence="5" id="KW-0285">Flavoprotein</keyword>